<sequence>MSLYYNNMELVHTLNRGVDKRIIFLDDWDRFRFVHDLFEFNDQNGVNNLYYRFHKAKSKDLRSHYIEREPRKLLVDIHAFCIMQNHYHLLLSPRVEKGISKFMTKLNIGYAKYFNEKYQRRGALFEGRYKFVLIKDESHFIHIPYYIHCNPLDLKHPQWRERELKNPKSALNFLDNYRWSSHLDYAGQHNFPSVTNRKLLLKFFGGPKEYYNSLAEWLKNMEVENMKDFLLE</sequence>
<dbReference type="EMBL" id="MFHD01000002">
    <property type="protein sequence ID" value="OGF63472.1"/>
    <property type="molecule type" value="Genomic_DNA"/>
</dbReference>
<dbReference type="PANTHER" id="PTHR34322">
    <property type="entry name" value="TRANSPOSASE, Y1_TNP DOMAIN-CONTAINING"/>
    <property type="match status" value="1"/>
</dbReference>
<dbReference type="AlphaFoldDB" id="A0A1F5VJ71"/>
<dbReference type="Proteomes" id="UP000179251">
    <property type="component" value="Unassembled WGS sequence"/>
</dbReference>
<dbReference type="InterPro" id="IPR036515">
    <property type="entry name" value="Transposase_17_sf"/>
</dbReference>
<dbReference type="GO" id="GO:0006313">
    <property type="term" value="P:DNA transposition"/>
    <property type="evidence" value="ECO:0007669"/>
    <property type="project" value="InterPro"/>
</dbReference>
<evidence type="ECO:0000313" key="2">
    <source>
        <dbReference type="EMBL" id="OGF63472.1"/>
    </source>
</evidence>
<dbReference type="Gene3D" id="3.30.70.1290">
    <property type="entry name" value="Transposase IS200-like"/>
    <property type="match status" value="1"/>
</dbReference>
<dbReference type="PANTHER" id="PTHR34322:SF2">
    <property type="entry name" value="TRANSPOSASE IS200-LIKE DOMAIN-CONTAINING PROTEIN"/>
    <property type="match status" value="1"/>
</dbReference>
<dbReference type="STRING" id="1798325.A2834_01330"/>
<proteinExistence type="predicted"/>
<dbReference type="SMART" id="SM01321">
    <property type="entry name" value="Y1_Tnp"/>
    <property type="match status" value="1"/>
</dbReference>
<gene>
    <name evidence="2" type="ORF">A2834_01330</name>
</gene>
<dbReference type="SUPFAM" id="SSF143422">
    <property type="entry name" value="Transposase IS200-like"/>
    <property type="match status" value="1"/>
</dbReference>
<reference evidence="2 3" key="1">
    <citation type="journal article" date="2016" name="Nat. Commun.">
        <title>Thousands of microbial genomes shed light on interconnected biogeochemical processes in an aquifer system.</title>
        <authorList>
            <person name="Anantharaman K."/>
            <person name="Brown C.T."/>
            <person name="Hug L.A."/>
            <person name="Sharon I."/>
            <person name="Castelle C.J."/>
            <person name="Probst A.J."/>
            <person name="Thomas B.C."/>
            <person name="Singh A."/>
            <person name="Wilkins M.J."/>
            <person name="Karaoz U."/>
            <person name="Brodie E.L."/>
            <person name="Williams K.H."/>
            <person name="Hubbard S.S."/>
            <person name="Banfield J.F."/>
        </authorList>
    </citation>
    <scope>NUCLEOTIDE SEQUENCE [LARGE SCALE GENOMIC DNA]</scope>
</reference>
<protein>
    <recommendedName>
        <fullName evidence="1">Transposase IS200-like domain-containing protein</fullName>
    </recommendedName>
</protein>
<dbReference type="GO" id="GO:0004803">
    <property type="term" value="F:transposase activity"/>
    <property type="evidence" value="ECO:0007669"/>
    <property type="project" value="InterPro"/>
</dbReference>
<dbReference type="Pfam" id="PF01797">
    <property type="entry name" value="Y1_Tnp"/>
    <property type="match status" value="1"/>
</dbReference>
<evidence type="ECO:0000259" key="1">
    <source>
        <dbReference type="SMART" id="SM01321"/>
    </source>
</evidence>
<accession>A0A1F5VJ71</accession>
<name>A0A1F5VJ71_9BACT</name>
<dbReference type="GO" id="GO:0003677">
    <property type="term" value="F:DNA binding"/>
    <property type="evidence" value="ECO:0007669"/>
    <property type="project" value="InterPro"/>
</dbReference>
<organism evidence="2 3">
    <name type="scientific">Candidatus Giovannonibacteria bacterium RIFCSPHIGHO2_01_FULL_45_23</name>
    <dbReference type="NCBI Taxonomy" id="1798325"/>
    <lineage>
        <taxon>Bacteria</taxon>
        <taxon>Candidatus Giovannoniibacteriota</taxon>
    </lineage>
</organism>
<dbReference type="InterPro" id="IPR002686">
    <property type="entry name" value="Transposase_17"/>
</dbReference>
<comment type="caution">
    <text evidence="2">The sequence shown here is derived from an EMBL/GenBank/DDBJ whole genome shotgun (WGS) entry which is preliminary data.</text>
</comment>
<evidence type="ECO:0000313" key="3">
    <source>
        <dbReference type="Proteomes" id="UP000179251"/>
    </source>
</evidence>
<feature type="domain" description="Transposase IS200-like" evidence="1">
    <location>
        <begin position="11"/>
        <end position="150"/>
    </location>
</feature>